<organism evidence="1 2">
    <name type="scientific">Ceratitis capitata</name>
    <name type="common">Mediterranean fruit fly</name>
    <name type="synonym">Tephritis capitata</name>
    <dbReference type="NCBI Taxonomy" id="7213"/>
    <lineage>
        <taxon>Eukaryota</taxon>
        <taxon>Metazoa</taxon>
        <taxon>Ecdysozoa</taxon>
        <taxon>Arthropoda</taxon>
        <taxon>Hexapoda</taxon>
        <taxon>Insecta</taxon>
        <taxon>Pterygota</taxon>
        <taxon>Neoptera</taxon>
        <taxon>Endopterygota</taxon>
        <taxon>Diptera</taxon>
        <taxon>Brachycera</taxon>
        <taxon>Muscomorpha</taxon>
        <taxon>Tephritoidea</taxon>
        <taxon>Tephritidae</taxon>
        <taxon>Ceratitis</taxon>
        <taxon>Ceratitis</taxon>
    </lineage>
</organism>
<dbReference type="EMBL" id="CAJHJT010000012">
    <property type="protein sequence ID" value="CAD6998530.1"/>
    <property type="molecule type" value="Genomic_DNA"/>
</dbReference>
<comment type="caution">
    <text evidence="1">The sequence shown here is derived from an EMBL/GenBank/DDBJ whole genome shotgun (WGS) entry which is preliminary data.</text>
</comment>
<gene>
    <name evidence="1" type="ORF">CCAP1982_LOCUS7117</name>
</gene>
<evidence type="ECO:0000313" key="1">
    <source>
        <dbReference type="EMBL" id="CAD6998530.1"/>
    </source>
</evidence>
<proteinExistence type="predicted"/>
<name>A0A811UII7_CERCA</name>
<protein>
    <submittedName>
        <fullName evidence="1">(Mediterranean fruit fly) hypothetical protein</fullName>
    </submittedName>
</protein>
<keyword evidence="2" id="KW-1185">Reference proteome</keyword>
<reference evidence="1" key="1">
    <citation type="submission" date="2020-11" db="EMBL/GenBank/DDBJ databases">
        <authorList>
            <person name="Whitehead M."/>
        </authorList>
    </citation>
    <scope>NUCLEOTIDE SEQUENCE</scope>
    <source>
        <strain evidence="1">EGII</strain>
    </source>
</reference>
<dbReference type="AlphaFoldDB" id="A0A811UII7"/>
<accession>A0A811UII7</accession>
<sequence>MINTGENQNEIYPTEIPNCLTEAPDNEANRRPQPIDNTLLQVSLIGTTLDSLEISSDMFVVSEHEILEPANDNEKSRNASTVADFSRIPNVSSAFNSTPIDGEKTQQLSRPRLYHQKHGEIYIQQKYRNKLEYPKPSQKNLT</sequence>
<dbReference type="Proteomes" id="UP000606786">
    <property type="component" value="Unassembled WGS sequence"/>
</dbReference>
<evidence type="ECO:0000313" key="2">
    <source>
        <dbReference type="Proteomes" id="UP000606786"/>
    </source>
</evidence>